<dbReference type="RefSeq" id="XP_016614498.1">
    <property type="nucleotide sequence ID" value="XM_016769125.1"/>
</dbReference>
<dbReference type="AlphaFoldDB" id="A0A0D2HTQ3"/>
<accession>A0A0D2HTQ3</accession>
<organism evidence="1 2">
    <name type="scientific">Cladophialophora bantiana (strain ATCC 10958 / CBS 173.52 / CDC B-1940 / NIH 8579)</name>
    <name type="common">Xylohypha bantiana</name>
    <dbReference type="NCBI Taxonomy" id="1442370"/>
    <lineage>
        <taxon>Eukaryota</taxon>
        <taxon>Fungi</taxon>
        <taxon>Dikarya</taxon>
        <taxon>Ascomycota</taxon>
        <taxon>Pezizomycotina</taxon>
        <taxon>Eurotiomycetes</taxon>
        <taxon>Chaetothyriomycetidae</taxon>
        <taxon>Chaetothyriales</taxon>
        <taxon>Herpotrichiellaceae</taxon>
        <taxon>Cladophialophora</taxon>
    </lineage>
</organism>
<gene>
    <name evidence="1" type="ORF">Z519_11413</name>
</gene>
<dbReference type="Proteomes" id="UP000053789">
    <property type="component" value="Unassembled WGS sequence"/>
</dbReference>
<dbReference type="SUPFAM" id="SSF53474">
    <property type="entry name" value="alpha/beta-Hydrolases"/>
    <property type="match status" value="1"/>
</dbReference>
<sequence length="102" mass="11939">MPRFSKDGFQGRTNWYKAHRGNLQWEDNKKVPKENHVVKVPFFFIGRTGDSVGRIDLIHMSREAGYLLDFEMTEIQSGHWCAMEQPGKVAEAIRGWVKKRFL</sequence>
<dbReference type="EMBL" id="KN847001">
    <property type="protein sequence ID" value="KIW87829.1"/>
    <property type="molecule type" value="Genomic_DNA"/>
</dbReference>
<proteinExistence type="predicted"/>
<evidence type="ECO:0000313" key="1">
    <source>
        <dbReference type="EMBL" id="KIW87829.1"/>
    </source>
</evidence>
<dbReference type="VEuPathDB" id="FungiDB:Z519_11413"/>
<dbReference type="OrthoDB" id="284184at2759"/>
<dbReference type="HOGENOM" id="CLU_2277184_0_0_1"/>
<dbReference type="GeneID" id="27704341"/>
<dbReference type="InterPro" id="IPR029058">
    <property type="entry name" value="AB_hydrolase_fold"/>
</dbReference>
<dbReference type="Gene3D" id="3.40.50.1820">
    <property type="entry name" value="alpha/beta hydrolase"/>
    <property type="match status" value="1"/>
</dbReference>
<keyword evidence="2" id="KW-1185">Reference proteome</keyword>
<protein>
    <recommendedName>
        <fullName evidence="3">AB hydrolase-1 domain-containing protein</fullName>
    </recommendedName>
</protein>
<name>A0A0D2HTQ3_CLAB1</name>
<reference evidence="1" key="1">
    <citation type="submission" date="2015-01" db="EMBL/GenBank/DDBJ databases">
        <title>The Genome Sequence of Cladophialophora bantiana CBS 173.52.</title>
        <authorList>
            <consortium name="The Broad Institute Genomics Platform"/>
            <person name="Cuomo C."/>
            <person name="de Hoog S."/>
            <person name="Gorbushina A."/>
            <person name="Stielow B."/>
            <person name="Teixiera M."/>
            <person name="Abouelleil A."/>
            <person name="Chapman S.B."/>
            <person name="Priest M."/>
            <person name="Young S.K."/>
            <person name="Wortman J."/>
            <person name="Nusbaum C."/>
            <person name="Birren B."/>
        </authorList>
    </citation>
    <scope>NUCLEOTIDE SEQUENCE [LARGE SCALE GENOMIC DNA]</scope>
    <source>
        <strain evidence="1">CBS 173.52</strain>
    </source>
</reference>
<evidence type="ECO:0008006" key="3">
    <source>
        <dbReference type="Google" id="ProtNLM"/>
    </source>
</evidence>
<evidence type="ECO:0000313" key="2">
    <source>
        <dbReference type="Proteomes" id="UP000053789"/>
    </source>
</evidence>